<reference evidence="3 4" key="1">
    <citation type="submission" date="2021-05" db="EMBL/GenBank/DDBJ databases">
        <title>The draft genome of Geobacter luticola JCM 17780.</title>
        <authorList>
            <person name="Xu Z."/>
            <person name="Masuda Y."/>
            <person name="Itoh H."/>
            <person name="Senoo K."/>
        </authorList>
    </citation>
    <scope>NUCLEOTIDE SEQUENCE [LARGE SCALE GENOMIC DNA]</scope>
    <source>
        <strain evidence="3 4">JCM 17780</strain>
    </source>
</reference>
<protein>
    <submittedName>
        <fullName evidence="3">Site-specific integrase</fullName>
    </submittedName>
</protein>
<dbReference type="Gene3D" id="1.10.443.10">
    <property type="entry name" value="Intergrase catalytic core"/>
    <property type="match status" value="1"/>
</dbReference>
<dbReference type="Proteomes" id="UP000756860">
    <property type="component" value="Unassembled WGS sequence"/>
</dbReference>
<evidence type="ECO:0000313" key="3">
    <source>
        <dbReference type="EMBL" id="MBT0651552.1"/>
    </source>
</evidence>
<sequence>MISIETPFEQWESIRVSGFSSFSDDMWCFSRMNRIGDVNDLSFDKKLGGGVKLTDDECWPLMLFVKALTYHHLPQNAILSRITTLASSRGIQSSLMVLAKFLYEMDVFVDTANGSFSGGMAVSLDDIEEAVECAPTANRKKQLVESARIWHEHSVAGMLPPAFCVEFDEDELKYLSSSTLRQKQAEEGSILPVPLEDLAVLVPYCIKIIEEQAEDILYAYDHVYWLYMTGKDKNALGFSWPKTINALRERNETGLWEVDSFRLTSEVSKDSQYAIAKAIVSHPDWPLHREFAKGSCHELLKQKRADILRLAGELDIDVEQIDPYCKIDRQEIYKHFRVLIMNLRTACRIIILLVTGMRVSELVNLKAGKVRPIAGSNKNYALTFEVFKGSIGGVGELVTIPFPEIGAKAYQILERLTEKARLAANTDLLAVRILLGFGRIPIAISDNGIIRKFCKPLELSSSPTTHQFRKSLAMFAVYHNPENLILIKRLFSHSSLAMTLKYIVELPGMDEELKETLKEQEKELFKEVYQAALCHKIGGVHSAEILKASEDTYYSQLNDNGESLNQYIDSLLECGERLLHRCVLGVICTDRGQPLINFTPNSCTCNVVSCENAIFTEKSVPHLSNDIRFHRQLMQNENCSEKQRKFSQRFVTDGLMRLEEILGRQEVAATYPDFYVVAV</sequence>
<keyword evidence="1" id="KW-0233">DNA recombination</keyword>
<feature type="domain" description="Tyr recombinase" evidence="2">
    <location>
        <begin position="322"/>
        <end position="518"/>
    </location>
</feature>
<evidence type="ECO:0000313" key="4">
    <source>
        <dbReference type="Proteomes" id="UP000756860"/>
    </source>
</evidence>
<dbReference type="InterPro" id="IPR013762">
    <property type="entry name" value="Integrase-like_cat_sf"/>
</dbReference>
<name>A0ABS5SBZ8_9BACT</name>
<dbReference type="SUPFAM" id="SSF56349">
    <property type="entry name" value="DNA breaking-rejoining enzymes"/>
    <property type="match status" value="1"/>
</dbReference>
<dbReference type="Pfam" id="PF00589">
    <property type="entry name" value="Phage_integrase"/>
    <property type="match status" value="1"/>
</dbReference>
<evidence type="ECO:0000256" key="1">
    <source>
        <dbReference type="ARBA" id="ARBA00023172"/>
    </source>
</evidence>
<dbReference type="PROSITE" id="PS51898">
    <property type="entry name" value="TYR_RECOMBINASE"/>
    <property type="match status" value="1"/>
</dbReference>
<dbReference type="InterPro" id="IPR002104">
    <property type="entry name" value="Integrase_catalytic"/>
</dbReference>
<accession>A0ABS5SBZ8</accession>
<keyword evidence="4" id="KW-1185">Reference proteome</keyword>
<dbReference type="CDD" id="cd00397">
    <property type="entry name" value="DNA_BRE_C"/>
    <property type="match status" value="1"/>
</dbReference>
<organism evidence="3 4">
    <name type="scientific">Geomobilimonas luticola</name>
    <dbReference type="NCBI Taxonomy" id="1114878"/>
    <lineage>
        <taxon>Bacteria</taxon>
        <taxon>Pseudomonadati</taxon>
        <taxon>Thermodesulfobacteriota</taxon>
        <taxon>Desulfuromonadia</taxon>
        <taxon>Geobacterales</taxon>
        <taxon>Geobacteraceae</taxon>
        <taxon>Geomobilimonas</taxon>
    </lineage>
</organism>
<dbReference type="InterPro" id="IPR011010">
    <property type="entry name" value="DNA_brk_join_enz"/>
</dbReference>
<comment type="caution">
    <text evidence="3">The sequence shown here is derived from an EMBL/GenBank/DDBJ whole genome shotgun (WGS) entry which is preliminary data.</text>
</comment>
<dbReference type="EMBL" id="JAHCVK010000001">
    <property type="protein sequence ID" value="MBT0651552.1"/>
    <property type="molecule type" value="Genomic_DNA"/>
</dbReference>
<evidence type="ECO:0000259" key="2">
    <source>
        <dbReference type="PROSITE" id="PS51898"/>
    </source>
</evidence>
<gene>
    <name evidence="3" type="ORF">KI810_00650</name>
</gene>
<dbReference type="RefSeq" id="WP_214173561.1">
    <property type="nucleotide sequence ID" value="NZ_JAHCVK010000001.1"/>
</dbReference>
<proteinExistence type="predicted"/>